<dbReference type="CDD" id="cd09898">
    <property type="entry name" value="H3TH_53EXO"/>
    <property type="match status" value="1"/>
</dbReference>
<dbReference type="STRING" id="1122142.SAMN02910414_02042"/>
<feature type="domain" description="5'-3' exonuclease" evidence="17">
    <location>
        <begin position="3"/>
        <end position="264"/>
    </location>
</feature>
<evidence type="ECO:0000256" key="6">
    <source>
        <dbReference type="ARBA" id="ARBA00022705"/>
    </source>
</evidence>
<dbReference type="RefSeq" id="WP_074718641.1">
    <property type="nucleotide sequence ID" value="NZ_FNPG01000026.1"/>
</dbReference>
<dbReference type="GO" id="GO:0006302">
    <property type="term" value="P:double-strand break repair"/>
    <property type="evidence" value="ECO:0007669"/>
    <property type="project" value="TreeGrafter"/>
</dbReference>
<evidence type="ECO:0000256" key="7">
    <source>
        <dbReference type="ARBA" id="ARBA00022722"/>
    </source>
</evidence>
<dbReference type="GO" id="GO:0006261">
    <property type="term" value="P:DNA-templated DNA replication"/>
    <property type="evidence" value="ECO:0007669"/>
    <property type="project" value="UniProtKB-UniRule"/>
</dbReference>
<organism evidence="19 20">
    <name type="scientific">Lachnobacterium bovis DSM 14045</name>
    <dbReference type="NCBI Taxonomy" id="1122142"/>
    <lineage>
        <taxon>Bacteria</taxon>
        <taxon>Bacillati</taxon>
        <taxon>Bacillota</taxon>
        <taxon>Clostridia</taxon>
        <taxon>Lachnospirales</taxon>
        <taxon>Lachnospiraceae</taxon>
        <taxon>Lachnobacterium</taxon>
    </lineage>
</organism>
<evidence type="ECO:0000259" key="17">
    <source>
        <dbReference type="SMART" id="SM00475"/>
    </source>
</evidence>
<dbReference type="NCBIfam" id="TIGR00593">
    <property type="entry name" value="pola"/>
    <property type="match status" value="1"/>
</dbReference>
<dbReference type="CDD" id="cd06140">
    <property type="entry name" value="DNA_polA_I_Bacillus_like_exo"/>
    <property type="match status" value="1"/>
</dbReference>
<dbReference type="Gene3D" id="3.40.50.1010">
    <property type="entry name" value="5'-nuclease"/>
    <property type="match status" value="1"/>
</dbReference>
<evidence type="ECO:0000256" key="15">
    <source>
        <dbReference type="NCBIfam" id="TIGR00593"/>
    </source>
</evidence>
<evidence type="ECO:0000256" key="3">
    <source>
        <dbReference type="ARBA" id="ARBA00020311"/>
    </source>
</evidence>
<dbReference type="Pfam" id="PF02739">
    <property type="entry name" value="5_3_exonuc_N"/>
    <property type="match status" value="1"/>
</dbReference>
<dbReference type="InterPro" id="IPR036397">
    <property type="entry name" value="RNaseH_sf"/>
</dbReference>
<evidence type="ECO:0000256" key="10">
    <source>
        <dbReference type="ARBA" id="ARBA00022839"/>
    </source>
</evidence>
<comment type="similarity">
    <text evidence="1 16">Belongs to the DNA polymerase type-A family.</text>
</comment>
<evidence type="ECO:0000256" key="13">
    <source>
        <dbReference type="ARBA" id="ARBA00023204"/>
    </source>
</evidence>
<dbReference type="InterPro" id="IPR008918">
    <property type="entry name" value="HhH2"/>
</dbReference>
<name>A0A1H3LK06_9FIRM</name>
<evidence type="ECO:0000256" key="1">
    <source>
        <dbReference type="ARBA" id="ARBA00007705"/>
    </source>
</evidence>
<keyword evidence="10 16" id="KW-0269">Exonuclease</keyword>
<dbReference type="Gene3D" id="3.30.70.370">
    <property type="match status" value="1"/>
</dbReference>
<dbReference type="PRINTS" id="PR00868">
    <property type="entry name" value="DNAPOLI"/>
</dbReference>
<dbReference type="InterPro" id="IPR036279">
    <property type="entry name" value="5-3_exonuclease_C_sf"/>
</dbReference>
<dbReference type="Pfam" id="PF00476">
    <property type="entry name" value="DNA_pol_A"/>
    <property type="match status" value="1"/>
</dbReference>
<evidence type="ECO:0000256" key="16">
    <source>
        <dbReference type="RuleBase" id="RU004460"/>
    </source>
</evidence>
<dbReference type="SUPFAM" id="SSF56672">
    <property type="entry name" value="DNA/RNA polymerases"/>
    <property type="match status" value="1"/>
</dbReference>
<dbReference type="Gene3D" id="3.30.420.10">
    <property type="entry name" value="Ribonuclease H-like superfamily/Ribonuclease H"/>
    <property type="match status" value="1"/>
</dbReference>
<keyword evidence="13 16" id="KW-0234">DNA repair</keyword>
<dbReference type="SUPFAM" id="SSF53098">
    <property type="entry name" value="Ribonuclease H-like"/>
    <property type="match status" value="1"/>
</dbReference>
<dbReference type="InterPro" id="IPR012337">
    <property type="entry name" value="RNaseH-like_sf"/>
</dbReference>
<dbReference type="SMART" id="SM00475">
    <property type="entry name" value="53EXOc"/>
    <property type="match status" value="1"/>
</dbReference>
<sequence length="917" mass="104233">MSKKLVLIDGHSILNRAYYGLPDLTNSQGLHTNAVYGFINIMFKILEEEKPDYITVAFDVHAPTFRHKMFEQYKGNRKSMDEELRQQVPLMKKMLTAMGVKIIELAGYEADDLLGTLAHRAEQEGMNVAVISGDRDLLQLATDKVLIRIPKTKRTGTEIENYYAADVKEAYGVTPKEFIDVKALQGDSSDNFSGVPGIGEKTAKTLVAEYGSIEAIHENAAVIKPPRASKNIVEYWDDAVLCKKLATILTDAPIEYDFEEARIDSIDDLYTKEAYLMCKELEFKNLLGRFDTKEESFNVSELIEVVDTIEKADKIFEEIIDKDVAFYLVKRENNNVGQFHQDNDGQLGLFDFASKTEEELYGLSLTFLKDKIYFMETGNGISSDYLKNKIKDTTARRLISRDVKSQIKILGQDGILDPAEDFDKYIAYRNKFIDVSVAAYLINPTIGEYPLDDIAKSYSDIMIPTKKEFFGKQSFEDMYNSDKDKAIEYVAYESYIPFVAKDTLLNRLDKENMLHLFVDIEMPLVFVLASMEKEGIILDADALKEYSTNLDKGIAQLQESIYQKAGEEFNINSPKQLGVILFEKLGLPNAKKTKTGYSTSADILDGLKANYPIVSEILEYRQLAKLKSTYADGLRNYIEEDNRVRTTFNQTVTATGRLSSTEPNLQNIPIRLELGKQIRKVFHAKEGFVFVDSDYSQIELRVLAHLSGDEKLIDAYKHGKDIHRSTASVVFNVPFEEVTPLQRRNAKAVNFGIVYGVSAFGLSKDLGISRKDASEYIKNYFVQYPKIKEYLDNCIESAKKNKYALTMFNRKRPMVELESSNFMTRQFGERVAMNSPIQGTAADIIKIAMIRVHDRIFKEKLESRLLLQVHDELLIEAKESELDEVKKILNEEMQGAADLSVDLEIDTQVGTNWYDAH</sequence>
<dbReference type="SMART" id="SM00279">
    <property type="entry name" value="HhH2"/>
    <property type="match status" value="1"/>
</dbReference>
<evidence type="ECO:0000313" key="20">
    <source>
        <dbReference type="Proteomes" id="UP000183918"/>
    </source>
</evidence>
<dbReference type="InterPro" id="IPR029060">
    <property type="entry name" value="PIN-like_dom_sf"/>
</dbReference>
<dbReference type="InterPro" id="IPR019760">
    <property type="entry name" value="DNA-dir_DNA_pol_A_CS"/>
</dbReference>
<gene>
    <name evidence="16" type="primary">polA</name>
    <name evidence="19" type="ORF">SAMN02910414_02042</name>
</gene>
<dbReference type="PANTHER" id="PTHR10133">
    <property type="entry name" value="DNA POLYMERASE I"/>
    <property type="match status" value="1"/>
</dbReference>
<dbReference type="PROSITE" id="PS00447">
    <property type="entry name" value="DNA_POLYMERASE_A"/>
    <property type="match status" value="1"/>
</dbReference>
<dbReference type="OrthoDB" id="9806424at2"/>
<dbReference type="SUPFAM" id="SSF88723">
    <property type="entry name" value="PIN domain-like"/>
    <property type="match status" value="1"/>
</dbReference>
<dbReference type="AlphaFoldDB" id="A0A1H3LK06"/>
<keyword evidence="20" id="KW-1185">Reference proteome</keyword>
<dbReference type="InterPro" id="IPR043502">
    <property type="entry name" value="DNA/RNA_pol_sf"/>
</dbReference>
<dbReference type="InterPro" id="IPR020045">
    <property type="entry name" value="DNA_polI_H3TH"/>
</dbReference>
<keyword evidence="5 16" id="KW-0548">Nucleotidyltransferase</keyword>
<dbReference type="InterPro" id="IPR002298">
    <property type="entry name" value="DNA_polymerase_A"/>
</dbReference>
<dbReference type="FunFam" id="1.20.1060.10:FF:000001">
    <property type="entry name" value="DNA polymerase I"/>
    <property type="match status" value="1"/>
</dbReference>
<dbReference type="GO" id="GO:0003677">
    <property type="term" value="F:DNA binding"/>
    <property type="evidence" value="ECO:0007669"/>
    <property type="project" value="UniProtKB-UniRule"/>
</dbReference>
<comment type="function">
    <text evidence="16">In addition to polymerase activity, this DNA polymerase exhibits 5'-3' exonuclease activity.</text>
</comment>
<dbReference type="EMBL" id="FNPG01000026">
    <property type="protein sequence ID" value="SDY64731.1"/>
    <property type="molecule type" value="Genomic_DNA"/>
</dbReference>
<keyword evidence="7" id="KW-0540">Nuclease</keyword>
<dbReference type="NCBIfam" id="NF004397">
    <property type="entry name" value="PRK05755.1"/>
    <property type="match status" value="1"/>
</dbReference>
<dbReference type="InterPro" id="IPR001098">
    <property type="entry name" value="DNA-dir_DNA_pol_A_palm_dom"/>
</dbReference>
<dbReference type="InterPro" id="IPR018320">
    <property type="entry name" value="DNA_polymerase_1"/>
</dbReference>
<dbReference type="FunFam" id="1.10.150.20:FF:000002">
    <property type="entry name" value="DNA polymerase I"/>
    <property type="match status" value="1"/>
</dbReference>
<keyword evidence="6 16" id="KW-0235">DNA replication</keyword>
<keyword evidence="12 16" id="KW-0238">DNA-binding</keyword>
<dbReference type="InterPro" id="IPR002421">
    <property type="entry name" value="5-3_exonuclease"/>
</dbReference>
<evidence type="ECO:0000256" key="11">
    <source>
        <dbReference type="ARBA" id="ARBA00022932"/>
    </source>
</evidence>
<dbReference type="Pfam" id="PF01367">
    <property type="entry name" value="5_3_exonuc"/>
    <property type="match status" value="1"/>
</dbReference>
<dbReference type="CDD" id="cd09859">
    <property type="entry name" value="PIN_53EXO"/>
    <property type="match status" value="1"/>
</dbReference>
<evidence type="ECO:0000256" key="9">
    <source>
        <dbReference type="ARBA" id="ARBA00022801"/>
    </source>
</evidence>
<evidence type="ECO:0000256" key="2">
    <source>
        <dbReference type="ARBA" id="ARBA00012417"/>
    </source>
</evidence>
<dbReference type="InterPro" id="IPR020046">
    <property type="entry name" value="5-3_exonucl_a-hlix_arch_N"/>
</dbReference>
<dbReference type="SMART" id="SM00482">
    <property type="entry name" value="POLAc"/>
    <property type="match status" value="1"/>
</dbReference>
<keyword evidence="9 16" id="KW-0378">Hydrolase</keyword>
<dbReference type="Proteomes" id="UP000183918">
    <property type="component" value="Unassembled WGS sequence"/>
</dbReference>
<dbReference type="Gene3D" id="1.10.150.20">
    <property type="entry name" value="5' to 3' exonuclease, C-terminal subdomain"/>
    <property type="match status" value="2"/>
</dbReference>
<dbReference type="FunFam" id="1.10.150.20:FF:000003">
    <property type="entry name" value="DNA polymerase I"/>
    <property type="match status" value="1"/>
</dbReference>
<keyword evidence="4 16" id="KW-0808">Transferase</keyword>
<dbReference type="GO" id="GO:0008409">
    <property type="term" value="F:5'-3' exonuclease activity"/>
    <property type="evidence" value="ECO:0007669"/>
    <property type="project" value="UniProtKB-UniRule"/>
</dbReference>
<keyword evidence="8 16" id="KW-0227">DNA damage</keyword>
<reference evidence="19 20" key="1">
    <citation type="submission" date="2016-10" db="EMBL/GenBank/DDBJ databases">
        <authorList>
            <person name="de Groot N.N."/>
        </authorList>
    </citation>
    <scope>NUCLEOTIDE SEQUENCE [LARGE SCALE GENOMIC DNA]</scope>
    <source>
        <strain evidence="19 20">DSM 14045</strain>
    </source>
</reference>
<dbReference type="GO" id="GO:0003887">
    <property type="term" value="F:DNA-directed DNA polymerase activity"/>
    <property type="evidence" value="ECO:0007669"/>
    <property type="project" value="UniProtKB-UniRule"/>
</dbReference>
<evidence type="ECO:0000256" key="12">
    <source>
        <dbReference type="ARBA" id="ARBA00023125"/>
    </source>
</evidence>
<evidence type="ECO:0000256" key="14">
    <source>
        <dbReference type="ARBA" id="ARBA00049244"/>
    </source>
</evidence>
<comment type="subunit">
    <text evidence="16">Single-chain monomer with multiple functions.</text>
</comment>
<dbReference type="PANTHER" id="PTHR10133:SF27">
    <property type="entry name" value="DNA POLYMERASE NU"/>
    <property type="match status" value="1"/>
</dbReference>
<feature type="domain" description="DNA-directed DNA polymerase family A palm" evidence="18">
    <location>
        <begin position="675"/>
        <end position="881"/>
    </location>
</feature>
<evidence type="ECO:0000256" key="4">
    <source>
        <dbReference type="ARBA" id="ARBA00022679"/>
    </source>
</evidence>
<dbReference type="CDD" id="cd08637">
    <property type="entry name" value="DNA_pol_A_pol_I_C"/>
    <property type="match status" value="1"/>
</dbReference>
<evidence type="ECO:0000259" key="18">
    <source>
        <dbReference type="SMART" id="SM00482"/>
    </source>
</evidence>
<comment type="catalytic activity">
    <reaction evidence="14 16">
        <text>DNA(n) + a 2'-deoxyribonucleoside 5'-triphosphate = DNA(n+1) + diphosphate</text>
        <dbReference type="Rhea" id="RHEA:22508"/>
        <dbReference type="Rhea" id="RHEA-COMP:17339"/>
        <dbReference type="Rhea" id="RHEA-COMP:17340"/>
        <dbReference type="ChEBI" id="CHEBI:33019"/>
        <dbReference type="ChEBI" id="CHEBI:61560"/>
        <dbReference type="ChEBI" id="CHEBI:173112"/>
        <dbReference type="EC" id="2.7.7.7"/>
    </reaction>
</comment>
<dbReference type="EC" id="2.7.7.7" evidence="2 15"/>
<dbReference type="FunFam" id="3.40.50.1010:FF:000001">
    <property type="entry name" value="DNA polymerase I"/>
    <property type="match status" value="1"/>
</dbReference>
<evidence type="ECO:0000313" key="19">
    <source>
        <dbReference type="EMBL" id="SDY64731.1"/>
    </source>
</evidence>
<dbReference type="Gene3D" id="1.20.1060.10">
    <property type="entry name" value="Taq DNA Polymerase, Chain T, domain 4"/>
    <property type="match status" value="1"/>
</dbReference>
<accession>A0A1H3LK06</accession>
<evidence type="ECO:0000256" key="5">
    <source>
        <dbReference type="ARBA" id="ARBA00022695"/>
    </source>
</evidence>
<proteinExistence type="inferred from homology"/>
<evidence type="ECO:0000256" key="8">
    <source>
        <dbReference type="ARBA" id="ARBA00022763"/>
    </source>
</evidence>
<keyword evidence="11 16" id="KW-0239">DNA-directed DNA polymerase</keyword>
<protein>
    <recommendedName>
        <fullName evidence="3 15">DNA polymerase I</fullName>
        <ecNumber evidence="2 15">2.7.7.7</ecNumber>
    </recommendedName>
</protein>
<dbReference type="SUPFAM" id="SSF47807">
    <property type="entry name" value="5' to 3' exonuclease, C-terminal subdomain"/>
    <property type="match status" value="1"/>
</dbReference>